<evidence type="ECO:0008006" key="3">
    <source>
        <dbReference type="Google" id="ProtNLM"/>
    </source>
</evidence>
<sequence>MRDVAESDWKLFKKMLPQWQERYMEKLIGRYVEMLNGDSEASSRFWALEERINRDKLSSGVLVNDLRRSTMHREIANLLIDSVITLDDLDGFTEDIKSYAQHWTGQ</sequence>
<evidence type="ECO:0000313" key="2">
    <source>
        <dbReference type="Proteomes" id="UP000095468"/>
    </source>
</evidence>
<name>A0A174E0P3_9ACTN</name>
<evidence type="ECO:0000313" key="1">
    <source>
        <dbReference type="EMBL" id="CUO31442.1"/>
    </source>
</evidence>
<reference evidence="1 2" key="1">
    <citation type="submission" date="2015-09" db="EMBL/GenBank/DDBJ databases">
        <authorList>
            <consortium name="Pathogen Informatics"/>
        </authorList>
    </citation>
    <scope>NUCLEOTIDE SEQUENCE [LARGE SCALE GENOMIC DNA]</scope>
    <source>
        <strain evidence="1 2">2789STDY5608823</strain>
    </source>
</reference>
<dbReference type="RefSeq" id="WP_055286844.1">
    <property type="nucleotide sequence ID" value="NZ_CYYP01000011.1"/>
</dbReference>
<protein>
    <recommendedName>
        <fullName evidence="3">Multidrug transporter</fullName>
    </recommendedName>
</protein>
<accession>A0A174E0P3</accession>
<dbReference type="AlphaFoldDB" id="A0A174E0P3"/>
<gene>
    <name evidence="1" type="ORF">ERS852381_01374</name>
</gene>
<dbReference type="Proteomes" id="UP000095468">
    <property type="component" value="Unassembled WGS sequence"/>
</dbReference>
<dbReference type="EMBL" id="CYYP01000011">
    <property type="protein sequence ID" value="CUO31442.1"/>
    <property type="molecule type" value="Genomic_DNA"/>
</dbReference>
<organism evidence="1 2">
    <name type="scientific">Collinsella aerofaciens</name>
    <dbReference type="NCBI Taxonomy" id="74426"/>
    <lineage>
        <taxon>Bacteria</taxon>
        <taxon>Bacillati</taxon>
        <taxon>Actinomycetota</taxon>
        <taxon>Coriobacteriia</taxon>
        <taxon>Coriobacteriales</taxon>
        <taxon>Coriobacteriaceae</taxon>
        <taxon>Collinsella</taxon>
    </lineage>
</organism>
<proteinExistence type="predicted"/>